<evidence type="ECO:0000256" key="3">
    <source>
        <dbReference type="ARBA" id="ARBA00022692"/>
    </source>
</evidence>
<reference evidence="7 8" key="1">
    <citation type="submission" date="2023-08" db="EMBL/GenBank/DDBJ databases">
        <authorList>
            <person name="Palmer J.M."/>
        </authorList>
    </citation>
    <scope>NUCLEOTIDE SEQUENCE [LARGE SCALE GENOMIC DNA]</scope>
    <source>
        <strain evidence="7 8">TWF481</strain>
    </source>
</reference>
<dbReference type="Proteomes" id="UP001370758">
    <property type="component" value="Unassembled WGS sequence"/>
</dbReference>
<dbReference type="PANTHER" id="PTHR13353:SF5">
    <property type="entry name" value="TRANSMEMBRANE PROTEIN 19"/>
    <property type="match status" value="1"/>
</dbReference>
<comment type="similarity">
    <text evidence="2">Belongs to the TMEM19 family.</text>
</comment>
<feature type="transmembrane region" description="Helical" evidence="6">
    <location>
        <begin position="215"/>
        <end position="235"/>
    </location>
</feature>
<feature type="transmembrane region" description="Helical" evidence="6">
    <location>
        <begin position="313"/>
        <end position="333"/>
    </location>
</feature>
<feature type="transmembrane region" description="Helical" evidence="6">
    <location>
        <begin position="35"/>
        <end position="57"/>
    </location>
</feature>
<feature type="transmembrane region" description="Helical" evidence="6">
    <location>
        <begin position="182"/>
        <end position="203"/>
    </location>
</feature>
<name>A0AAV9WDV3_9PEZI</name>
<keyword evidence="3 6" id="KW-0812">Transmembrane</keyword>
<evidence type="ECO:0000313" key="8">
    <source>
        <dbReference type="Proteomes" id="UP001370758"/>
    </source>
</evidence>
<protein>
    <submittedName>
        <fullName evidence="7">Uncharacterized protein</fullName>
    </submittedName>
</protein>
<evidence type="ECO:0000313" key="7">
    <source>
        <dbReference type="EMBL" id="KAK6507034.1"/>
    </source>
</evidence>
<keyword evidence="8" id="KW-1185">Reference proteome</keyword>
<gene>
    <name evidence="7" type="ORF">TWF481_005487</name>
</gene>
<proteinExistence type="inferred from homology"/>
<evidence type="ECO:0000256" key="4">
    <source>
        <dbReference type="ARBA" id="ARBA00022989"/>
    </source>
</evidence>
<comment type="caution">
    <text evidence="7">The sequence shown here is derived from an EMBL/GenBank/DDBJ whole genome shotgun (WGS) entry which is preliminary data.</text>
</comment>
<dbReference type="InterPro" id="IPR002794">
    <property type="entry name" value="DUF92_TMEM19"/>
</dbReference>
<evidence type="ECO:0000256" key="5">
    <source>
        <dbReference type="ARBA" id="ARBA00023136"/>
    </source>
</evidence>
<dbReference type="PANTHER" id="PTHR13353">
    <property type="entry name" value="TRANSMEMBRANE PROTEIN 19"/>
    <property type="match status" value="1"/>
</dbReference>
<dbReference type="AlphaFoldDB" id="A0AAV9WDV3"/>
<keyword evidence="5 6" id="KW-0472">Membrane</keyword>
<organism evidence="7 8">
    <name type="scientific">Arthrobotrys musiformis</name>
    <dbReference type="NCBI Taxonomy" id="47236"/>
    <lineage>
        <taxon>Eukaryota</taxon>
        <taxon>Fungi</taxon>
        <taxon>Dikarya</taxon>
        <taxon>Ascomycota</taxon>
        <taxon>Pezizomycotina</taxon>
        <taxon>Orbiliomycetes</taxon>
        <taxon>Orbiliales</taxon>
        <taxon>Orbiliaceae</taxon>
        <taxon>Arthrobotrys</taxon>
    </lineage>
</organism>
<dbReference type="GO" id="GO:0016020">
    <property type="term" value="C:membrane"/>
    <property type="evidence" value="ECO:0007669"/>
    <property type="project" value="UniProtKB-SubCell"/>
</dbReference>
<evidence type="ECO:0000256" key="2">
    <source>
        <dbReference type="ARBA" id="ARBA00009012"/>
    </source>
</evidence>
<evidence type="ECO:0000256" key="1">
    <source>
        <dbReference type="ARBA" id="ARBA00004141"/>
    </source>
</evidence>
<accession>A0AAV9WDV3</accession>
<comment type="subcellular location">
    <subcellularLocation>
        <location evidence="1">Membrane</location>
        <topology evidence="1">Multi-pass membrane protein</topology>
    </subcellularLocation>
</comment>
<sequence length="335" mass="34829">MHWALSSALTALVAYRALTRKSLTFGGILAAVGTAVIHAIHPFSTLNICLLFGFYLVGNSATKHKHAIKQSLTVSADGSHTVTTRTHIQVFSNSICASVLILLHYYLIQDDLKSGKEITFSLLPGGENGWRDALIVGVMTQYAAVLSDTLSSELGILSRSPPRLIYNPLKVVPPGTNGGVTLTGFLAGTAGSILISAISLLSLPFAEGSDVSFKATLGGVIIASGVIGTIVDSLLGATLQASVIDVKAGKVVESEGGEKVLVTSRKYPSLEGQVRKRVGGAGEGRVVAETKAVGGDHGSREIFNGFDLLSNNGVNVVMAGIVAVGGVGWGYWVSQ</sequence>
<dbReference type="EMBL" id="JAVHJL010000003">
    <property type="protein sequence ID" value="KAK6507034.1"/>
    <property type="molecule type" value="Genomic_DNA"/>
</dbReference>
<evidence type="ECO:0000256" key="6">
    <source>
        <dbReference type="SAM" id="Phobius"/>
    </source>
</evidence>
<dbReference type="Pfam" id="PF01940">
    <property type="entry name" value="DUF92"/>
    <property type="match status" value="1"/>
</dbReference>
<feature type="transmembrane region" description="Helical" evidence="6">
    <location>
        <begin position="90"/>
        <end position="108"/>
    </location>
</feature>
<keyword evidence="4 6" id="KW-1133">Transmembrane helix</keyword>